<sequence>MRALFAIFICLIAAPLAAHPHIFINTGLKFLIDEENRLTHVQIIWEYDELYSLLVTEDMGLDEDYDGVLSASDRIALTGFDMNWVQGFNGDLVAEMNGAVLALSGPTSPTAELTDGKIITSHMRAVKSSPVMDAPVIVRPYDGTYYTAYEVGLDVGVQGRNGCNVNLNAPDIGGALAMTKAELAALPEDMDMEAAGLGDIGRRFATEVTVTCDVQ</sequence>
<feature type="chain" id="PRO_5001691221" evidence="1">
    <location>
        <begin position="19"/>
        <end position="215"/>
    </location>
</feature>
<dbReference type="RefSeq" id="WP_025058358.1">
    <property type="nucleotide sequence ID" value="NZ_JAMC01000002.1"/>
</dbReference>
<gene>
    <name evidence="2" type="ORF">DSW25_05655</name>
</gene>
<evidence type="ECO:0000313" key="2">
    <source>
        <dbReference type="EMBL" id="KEJ89709.1"/>
    </source>
</evidence>
<dbReference type="Proteomes" id="UP000027734">
    <property type="component" value="Unassembled WGS sequence"/>
</dbReference>
<reference evidence="2 3" key="1">
    <citation type="submission" date="2014-01" db="EMBL/GenBank/DDBJ databases">
        <title>Sulfitobacter donghicola JCM 14565 Genome Sequencing.</title>
        <authorList>
            <person name="Lai Q."/>
            <person name="Hong Z."/>
        </authorList>
    </citation>
    <scope>NUCLEOTIDE SEQUENCE [LARGE SCALE GENOMIC DNA]</scope>
    <source>
        <strain evidence="2 3">JCM 14565</strain>
    </source>
</reference>
<keyword evidence="2" id="KW-0418">Kinase</keyword>
<evidence type="ECO:0000313" key="3">
    <source>
        <dbReference type="Proteomes" id="UP000027734"/>
    </source>
</evidence>
<keyword evidence="1" id="KW-0732">Signal</keyword>
<keyword evidence="3" id="KW-1185">Reference proteome</keyword>
<dbReference type="STRING" id="1300350.Z948_904"/>
<dbReference type="GO" id="GO:0016301">
    <property type="term" value="F:kinase activity"/>
    <property type="evidence" value="ECO:0007669"/>
    <property type="project" value="UniProtKB-KW"/>
</dbReference>
<feature type="signal peptide" evidence="1">
    <location>
        <begin position="1"/>
        <end position="18"/>
    </location>
</feature>
<dbReference type="OrthoDB" id="1679673at2"/>
<protein>
    <submittedName>
        <fullName evidence="2">Polyphosphate kinase</fullName>
    </submittedName>
</protein>
<dbReference type="eggNOG" id="COG3683">
    <property type="taxonomic scope" value="Bacteria"/>
</dbReference>
<evidence type="ECO:0000256" key="1">
    <source>
        <dbReference type="SAM" id="SignalP"/>
    </source>
</evidence>
<organism evidence="2 3">
    <name type="scientific">Sulfitobacter donghicola DSW-25 = KCTC 12864 = JCM 14565</name>
    <dbReference type="NCBI Taxonomy" id="1300350"/>
    <lineage>
        <taxon>Bacteria</taxon>
        <taxon>Pseudomonadati</taxon>
        <taxon>Pseudomonadota</taxon>
        <taxon>Alphaproteobacteria</taxon>
        <taxon>Rhodobacterales</taxon>
        <taxon>Roseobacteraceae</taxon>
        <taxon>Sulfitobacter</taxon>
    </lineage>
</organism>
<accession>A0A073IIX1</accession>
<dbReference type="EMBL" id="JAMC01000002">
    <property type="protein sequence ID" value="KEJ89709.1"/>
    <property type="molecule type" value="Genomic_DNA"/>
</dbReference>
<name>A0A073IIX1_9RHOB</name>
<comment type="caution">
    <text evidence="2">The sequence shown here is derived from an EMBL/GenBank/DDBJ whole genome shotgun (WGS) entry which is preliminary data.</text>
</comment>
<keyword evidence="2" id="KW-0808">Transferase</keyword>
<proteinExistence type="predicted"/>
<dbReference type="Pfam" id="PF06226">
    <property type="entry name" value="DUF1007"/>
    <property type="match status" value="1"/>
</dbReference>
<dbReference type="AlphaFoldDB" id="A0A073IIX1"/>
<dbReference type="InterPro" id="IPR010412">
    <property type="entry name" value="DUF1007"/>
</dbReference>